<sequence>MRDAAPWRPSVGTLRPARPRWTSSFCSGGKKARRLRHSVRVPDCVAWGTGGQAHRRTAPTDASALAQQERSLQNSARIRVSTTVGVVKPEGTVRDEKQRTMAMELERSVRGVSTVSDELLAGTD</sequence>
<dbReference type="Gene3D" id="3.30.1340.30">
    <property type="match status" value="1"/>
</dbReference>
<evidence type="ECO:0000313" key="3">
    <source>
        <dbReference type="EMBL" id="AQV98038.1"/>
    </source>
</evidence>
<evidence type="ECO:0000256" key="1">
    <source>
        <dbReference type="SAM" id="MobiDB-lite"/>
    </source>
</evidence>
<reference evidence="4" key="1">
    <citation type="submission" date="2017-02" db="EMBL/GenBank/DDBJ databases">
        <title>Complete genome sequence of Cupriavidus necator strain NH9, a 3-chlorobenzoate degrader.</title>
        <authorList>
            <person name="Moriuchi R."/>
            <person name="Dohra H."/>
            <person name="Ogawa N."/>
        </authorList>
    </citation>
    <scope>NUCLEOTIDE SEQUENCE [LARGE SCALE GENOMIC DNA]</scope>
    <source>
        <strain evidence="4">NH9</strain>
    </source>
</reference>
<dbReference type="Proteomes" id="UP000189627">
    <property type="component" value="Chromosome 2"/>
</dbReference>
<name>A0A1U9UZ93_CUPNE</name>
<dbReference type="InterPro" id="IPR007055">
    <property type="entry name" value="BON_dom"/>
</dbReference>
<gene>
    <name evidence="3" type="ORF">BJN34_29660</name>
</gene>
<accession>A0A1U9UZ93</accession>
<dbReference type="KEGG" id="cuh:BJN34_29660"/>
<feature type="domain" description="BON" evidence="2">
    <location>
        <begin position="54"/>
        <end position="123"/>
    </location>
</feature>
<proteinExistence type="predicted"/>
<organism evidence="3 4">
    <name type="scientific">Cupriavidus necator</name>
    <name type="common">Alcaligenes eutrophus</name>
    <name type="synonym">Ralstonia eutropha</name>
    <dbReference type="NCBI Taxonomy" id="106590"/>
    <lineage>
        <taxon>Bacteria</taxon>
        <taxon>Pseudomonadati</taxon>
        <taxon>Pseudomonadota</taxon>
        <taxon>Betaproteobacteria</taxon>
        <taxon>Burkholderiales</taxon>
        <taxon>Burkholderiaceae</taxon>
        <taxon>Cupriavidus</taxon>
    </lineage>
</organism>
<dbReference type="AlphaFoldDB" id="A0A1U9UZ93"/>
<dbReference type="EMBL" id="CP017758">
    <property type="protein sequence ID" value="AQV98038.1"/>
    <property type="molecule type" value="Genomic_DNA"/>
</dbReference>
<feature type="region of interest" description="Disordered" evidence="1">
    <location>
        <begin position="50"/>
        <end position="73"/>
    </location>
</feature>
<protein>
    <submittedName>
        <fullName evidence="3">BON domain-containing protein</fullName>
    </submittedName>
</protein>
<dbReference type="PROSITE" id="PS50914">
    <property type="entry name" value="BON"/>
    <property type="match status" value="1"/>
</dbReference>
<evidence type="ECO:0000313" key="4">
    <source>
        <dbReference type="Proteomes" id="UP000189627"/>
    </source>
</evidence>
<dbReference type="Pfam" id="PF04972">
    <property type="entry name" value="BON"/>
    <property type="match status" value="1"/>
</dbReference>
<evidence type="ECO:0000259" key="2">
    <source>
        <dbReference type="PROSITE" id="PS50914"/>
    </source>
</evidence>